<gene>
    <name evidence="2" type="ORF">B0T21DRAFT_353792</name>
</gene>
<dbReference type="AlphaFoldDB" id="A0AA40DF70"/>
<feature type="chain" id="PRO_5041213666" evidence="1">
    <location>
        <begin position="23"/>
        <end position="194"/>
    </location>
</feature>
<accession>A0AA40DF70</accession>
<evidence type="ECO:0000313" key="3">
    <source>
        <dbReference type="Proteomes" id="UP001172159"/>
    </source>
</evidence>
<feature type="signal peptide" evidence="1">
    <location>
        <begin position="1"/>
        <end position="22"/>
    </location>
</feature>
<keyword evidence="1" id="KW-0732">Signal</keyword>
<dbReference type="Proteomes" id="UP001172159">
    <property type="component" value="Unassembled WGS sequence"/>
</dbReference>
<evidence type="ECO:0000256" key="1">
    <source>
        <dbReference type="SAM" id="SignalP"/>
    </source>
</evidence>
<reference evidence="2" key="1">
    <citation type="submission" date="2023-06" db="EMBL/GenBank/DDBJ databases">
        <title>Genome-scale phylogeny and comparative genomics of the fungal order Sordariales.</title>
        <authorList>
            <consortium name="Lawrence Berkeley National Laboratory"/>
            <person name="Hensen N."/>
            <person name="Bonometti L."/>
            <person name="Westerberg I."/>
            <person name="Brannstrom I.O."/>
            <person name="Guillou S."/>
            <person name="Cros-Aarteil S."/>
            <person name="Calhoun S."/>
            <person name="Haridas S."/>
            <person name="Kuo A."/>
            <person name="Mondo S."/>
            <person name="Pangilinan J."/>
            <person name="Riley R."/>
            <person name="Labutti K."/>
            <person name="Andreopoulos B."/>
            <person name="Lipzen A."/>
            <person name="Chen C."/>
            <person name="Yanf M."/>
            <person name="Daum C."/>
            <person name="Ng V."/>
            <person name="Clum A."/>
            <person name="Steindorff A."/>
            <person name="Ohm R."/>
            <person name="Martin F."/>
            <person name="Silar P."/>
            <person name="Natvig D."/>
            <person name="Lalanne C."/>
            <person name="Gautier V."/>
            <person name="Ament-Velasquez S.L."/>
            <person name="Kruys A."/>
            <person name="Hutchinson M.I."/>
            <person name="Powell A.J."/>
            <person name="Barry K."/>
            <person name="Miller A.N."/>
            <person name="Grigoriev I.V."/>
            <person name="Debuchy R."/>
            <person name="Gladieux P."/>
            <person name="Thoren M.H."/>
            <person name="Johannesson H."/>
        </authorList>
    </citation>
    <scope>NUCLEOTIDE SEQUENCE</scope>
    <source>
        <strain evidence="2">CBS 540.89</strain>
    </source>
</reference>
<proteinExistence type="predicted"/>
<sequence length="194" mass="21340">MAFVSIPAGILMVGILWAGSSGNPRPEQPHGTQRVQPGEIRSLPVGSIGWTQDSVRPLVYNVASSQRVPLLERVTAALNDYRGAAAYLREAFPEPITVFYHDDHGFLSIDNRRLTVIRLALAADTLIPVRIVTREEAGRLLARNRDGFDPNETLAQRLTTRDGGYSIIIRGNPRTVVSQGTCYIPSPFVLPDHT</sequence>
<keyword evidence="3" id="KW-1185">Reference proteome</keyword>
<name>A0AA40DF70_9PEZI</name>
<dbReference type="EMBL" id="JAUKTV010000030">
    <property type="protein sequence ID" value="KAK0701209.1"/>
    <property type="molecule type" value="Genomic_DNA"/>
</dbReference>
<evidence type="ECO:0000313" key="2">
    <source>
        <dbReference type="EMBL" id="KAK0701209.1"/>
    </source>
</evidence>
<comment type="caution">
    <text evidence="2">The sequence shown here is derived from an EMBL/GenBank/DDBJ whole genome shotgun (WGS) entry which is preliminary data.</text>
</comment>
<protein>
    <submittedName>
        <fullName evidence="2">Uncharacterized protein</fullName>
    </submittedName>
</protein>
<organism evidence="2 3">
    <name type="scientific">Apiosordaria backusii</name>
    <dbReference type="NCBI Taxonomy" id="314023"/>
    <lineage>
        <taxon>Eukaryota</taxon>
        <taxon>Fungi</taxon>
        <taxon>Dikarya</taxon>
        <taxon>Ascomycota</taxon>
        <taxon>Pezizomycotina</taxon>
        <taxon>Sordariomycetes</taxon>
        <taxon>Sordariomycetidae</taxon>
        <taxon>Sordariales</taxon>
        <taxon>Lasiosphaeriaceae</taxon>
        <taxon>Apiosordaria</taxon>
    </lineage>
</organism>